<keyword evidence="5 12" id="KW-0349">Heme</keyword>
<evidence type="ECO:0000256" key="13">
    <source>
        <dbReference type="SAM" id="MobiDB-lite"/>
    </source>
</evidence>
<keyword evidence="14" id="KW-0560">Oxidoreductase</keyword>
<dbReference type="GO" id="GO:0020037">
    <property type="term" value="F:heme binding"/>
    <property type="evidence" value="ECO:0007669"/>
    <property type="project" value="TreeGrafter"/>
</dbReference>
<gene>
    <name evidence="14" type="ORF">HNQ37_000789</name>
</gene>
<evidence type="ECO:0000256" key="5">
    <source>
        <dbReference type="ARBA" id="ARBA00022617"/>
    </source>
</evidence>
<evidence type="ECO:0000256" key="6">
    <source>
        <dbReference type="ARBA" id="ARBA00022692"/>
    </source>
</evidence>
<evidence type="ECO:0000256" key="10">
    <source>
        <dbReference type="ARBA" id="ARBA00023004"/>
    </source>
</evidence>
<dbReference type="InterPro" id="IPR002585">
    <property type="entry name" value="Cyt-d_ubiquinol_oxidase_su_1"/>
</dbReference>
<comment type="caution">
    <text evidence="14">The sequence shown here is derived from an EMBL/GenBank/DDBJ whole genome shotgun (WGS) entry which is preliminary data.</text>
</comment>
<protein>
    <submittedName>
        <fullName evidence="14">Cytochrome d ubiquinol oxidase subunit I</fullName>
        <ecNumber evidence="14">1.10.3.-</ecNumber>
    </submittedName>
</protein>
<comment type="subcellular location">
    <subcellularLocation>
        <location evidence="1">Cell membrane</location>
        <topology evidence="1">Multi-pass membrane protein</topology>
    </subcellularLocation>
</comment>
<dbReference type="AlphaFoldDB" id="A0A841C932"/>
<dbReference type="Proteomes" id="UP000562464">
    <property type="component" value="Unassembled WGS sequence"/>
</dbReference>
<dbReference type="EMBL" id="JACHHV010000010">
    <property type="protein sequence ID" value="MBB5887899.1"/>
    <property type="molecule type" value="Genomic_DNA"/>
</dbReference>
<evidence type="ECO:0000256" key="12">
    <source>
        <dbReference type="PIRNR" id="PIRNR006446"/>
    </source>
</evidence>
<evidence type="ECO:0000256" key="11">
    <source>
        <dbReference type="ARBA" id="ARBA00023136"/>
    </source>
</evidence>
<evidence type="ECO:0000256" key="3">
    <source>
        <dbReference type="ARBA" id="ARBA00022448"/>
    </source>
</evidence>
<dbReference type="GO" id="GO:0005886">
    <property type="term" value="C:plasma membrane"/>
    <property type="evidence" value="ECO:0007669"/>
    <property type="project" value="UniProtKB-SubCell"/>
</dbReference>
<organism evidence="14 15">
    <name type="scientific">Lactovum miscens</name>
    <dbReference type="NCBI Taxonomy" id="190387"/>
    <lineage>
        <taxon>Bacteria</taxon>
        <taxon>Bacillati</taxon>
        <taxon>Bacillota</taxon>
        <taxon>Bacilli</taxon>
        <taxon>Lactobacillales</taxon>
        <taxon>Streptococcaceae</taxon>
        <taxon>Lactovum</taxon>
    </lineage>
</organism>
<keyword evidence="4 12" id="KW-1003">Cell membrane</keyword>
<feature type="region of interest" description="Disordered" evidence="13">
    <location>
        <begin position="475"/>
        <end position="497"/>
    </location>
</feature>
<dbReference type="GO" id="GO:0046872">
    <property type="term" value="F:metal ion binding"/>
    <property type="evidence" value="ECO:0007669"/>
    <property type="project" value="UniProtKB-UniRule"/>
</dbReference>
<feature type="transmembrane region" description="Helical" evidence="12">
    <location>
        <begin position="338"/>
        <end position="361"/>
    </location>
</feature>
<dbReference type="PANTHER" id="PTHR30365:SF15">
    <property type="entry name" value="CYTOCHROME BD UBIQUINOL OXIDASE SUBUNIT 1"/>
    <property type="match status" value="1"/>
</dbReference>
<feature type="transmembrane region" description="Helical" evidence="12">
    <location>
        <begin position="124"/>
        <end position="145"/>
    </location>
</feature>
<proteinExistence type="inferred from homology"/>
<reference evidence="14 15" key="1">
    <citation type="submission" date="2020-08" db="EMBL/GenBank/DDBJ databases">
        <title>Genomic Encyclopedia of Type Strains, Phase IV (KMG-IV): sequencing the most valuable type-strain genomes for metagenomic binning, comparative biology and taxonomic classification.</title>
        <authorList>
            <person name="Goeker M."/>
        </authorList>
    </citation>
    <scope>NUCLEOTIDE SEQUENCE [LARGE SCALE GENOMIC DNA]</scope>
    <source>
        <strain evidence="14 15">DSM 14925</strain>
    </source>
</reference>
<feature type="transmembrane region" description="Helical" evidence="12">
    <location>
        <begin position="424"/>
        <end position="445"/>
    </location>
</feature>
<accession>A0A841C932</accession>
<keyword evidence="9 12" id="KW-1133">Transmembrane helix</keyword>
<keyword evidence="7 12" id="KW-0479">Metal-binding</keyword>
<feature type="transmembrane region" description="Helical" evidence="12">
    <location>
        <begin position="91"/>
        <end position="117"/>
    </location>
</feature>
<comment type="similarity">
    <text evidence="2 12">Belongs to the cytochrome ubiquinol oxidase subunit 1 family.</text>
</comment>
<dbReference type="Pfam" id="PF01654">
    <property type="entry name" value="Cyt_bd_oxida_I"/>
    <property type="match status" value="1"/>
</dbReference>
<feature type="transmembrane region" description="Helical" evidence="12">
    <location>
        <begin position="216"/>
        <end position="234"/>
    </location>
</feature>
<feature type="compositionally biased region" description="Acidic residues" evidence="13">
    <location>
        <begin position="487"/>
        <end position="497"/>
    </location>
</feature>
<evidence type="ECO:0000256" key="1">
    <source>
        <dbReference type="ARBA" id="ARBA00004651"/>
    </source>
</evidence>
<evidence type="ECO:0000256" key="8">
    <source>
        <dbReference type="ARBA" id="ARBA00022982"/>
    </source>
</evidence>
<dbReference type="GO" id="GO:0070069">
    <property type="term" value="C:cytochrome complex"/>
    <property type="evidence" value="ECO:0007669"/>
    <property type="project" value="UniProtKB-UniRule"/>
</dbReference>
<feature type="transmembrane region" description="Helical" evidence="12">
    <location>
        <begin position="53"/>
        <end position="71"/>
    </location>
</feature>
<keyword evidence="15" id="KW-1185">Reference proteome</keyword>
<evidence type="ECO:0000313" key="15">
    <source>
        <dbReference type="Proteomes" id="UP000562464"/>
    </source>
</evidence>
<evidence type="ECO:0000256" key="2">
    <source>
        <dbReference type="ARBA" id="ARBA00009819"/>
    </source>
</evidence>
<evidence type="ECO:0000313" key="14">
    <source>
        <dbReference type="EMBL" id="MBB5887899.1"/>
    </source>
</evidence>
<dbReference type="GO" id="GO:0019646">
    <property type="term" value="P:aerobic electron transport chain"/>
    <property type="evidence" value="ECO:0007669"/>
    <property type="project" value="InterPro"/>
</dbReference>
<evidence type="ECO:0000256" key="9">
    <source>
        <dbReference type="ARBA" id="ARBA00022989"/>
    </source>
</evidence>
<keyword evidence="10 12" id="KW-0408">Iron</keyword>
<evidence type="ECO:0000256" key="4">
    <source>
        <dbReference type="ARBA" id="ARBA00022475"/>
    </source>
</evidence>
<dbReference type="GO" id="GO:0009055">
    <property type="term" value="F:electron transfer activity"/>
    <property type="evidence" value="ECO:0007669"/>
    <property type="project" value="UniProtKB-UniRule"/>
</dbReference>
<name>A0A841C932_9LACT</name>
<dbReference type="EC" id="1.10.3.-" evidence="14"/>
<dbReference type="GO" id="GO:0016682">
    <property type="term" value="F:oxidoreductase activity, acting on diphenols and related substances as donors, oxygen as acceptor"/>
    <property type="evidence" value="ECO:0007669"/>
    <property type="project" value="TreeGrafter"/>
</dbReference>
<feature type="transmembrane region" description="Helical" evidence="12">
    <location>
        <begin position="181"/>
        <end position="204"/>
    </location>
</feature>
<feature type="transmembrane region" description="Helical" evidence="12">
    <location>
        <begin position="373"/>
        <end position="395"/>
    </location>
</feature>
<keyword evidence="6 12" id="KW-0812">Transmembrane</keyword>
<dbReference type="PANTHER" id="PTHR30365">
    <property type="entry name" value="CYTOCHROME D UBIQUINOL OXIDASE"/>
    <property type="match status" value="1"/>
</dbReference>
<dbReference type="PIRSF" id="PIRSF006446">
    <property type="entry name" value="Cyt_quinol_oxidase_1"/>
    <property type="match status" value="1"/>
</dbReference>
<keyword evidence="8 12" id="KW-0249">Electron transport</keyword>
<keyword evidence="11 12" id="KW-0472">Membrane</keyword>
<evidence type="ECO:0000256" key="7">
    <source>
        <dbReference type="ARBA" id="ARBA00022723"/>
    </source>
</evidence>
<feature type="transmembrane region" description="Helical" evidence="12">
    <location>
        <begin position="16"/>
        <end position="41"/>
    </location>
</feature>
<sequence>MTIVNLARFQFAMTTIFHFFFVPFSVGMIFMTFLLELIYVITGDEKWKQRTKFFGSIMLLSVAVGVVTGIIQEFQFGMNWSDYSRFVGDIFGAPLAIEALLAFFMESTFIGIWLFGWEKLGKKLHLATIFLTFLGSILSSIWILAANSWMQNPVGYKVVNGRATLTSFSALLTNPQTRLEFGHVGFGFMLTGGFAVAGISAFQMLKKRNPDFFRPVLRLGLLIALIGALANFSFGDQQMIEVKNSQPMKFAAAEGVVTSLKNPAEWALIGFYNTADDQEIFGIKVPYMLSLLTYHSISTKDPDIEGVTELNKELAAKYPKAAKEVGNNFIPPMNTLFWTFRIMAGISALMILLSAVGLFLTRKKSPWLYKSKIGLTVTGWFMYAPFIAITCGWLVTELGRYPWTVYGLFTIQDSVSPNVSVGSLLFSNIVYFLLFCGLGAVMVIYSVNIMRKNDIEAVEVAYAKLDPFSADAFKSSAPDITYKPEDTQEITEDGGKE</sequence>
<keyword evidence="3 12" id="KW-0813">Transport</keyword>